<dbReference type="PANTHER" id="PTHR40700:SF1">
    <property type="entry name" value="DUF63 DOMAIN-CONTAINING PROTEIN"/>
    <property type="match status" value="1"/>
</dbReference>
<keyword evidence="1" id="KW-0472">Membrane</keyword>
<dbReference type="KEGG" id="sawl:NGM29_17190"/>
<keyword evidence="1" id="KW-1133">Transmembrane helix</keyword>
<evidence type="ECO:0000256" key="1">
    <source>
        <dbReference type="SAM" id="Phobius"/>
    </source>
</evidence>
<feature type="transmembrane region" description="Helical" evidence="1">
    <location>
        <begin position="135"/>
        <end position="155"/>
    </location>
</feature>
<evidence type="ECO:0000313" key="2">
    <source>
        <dbReference type="EMBL" id="UTF53481.1"/>
    </source>
</evidence>
<feature type="transmembrane region" description="Helical" evidence="1">
    <location>
        <begin position="12"/>
        <end position="33"/>
    </location>
</feature>
<dbReference type="AlphaFoldDB" id="A0A9E7N9T9"/>
<dbReference type="Pfam" id="PF01889">
    <property type="entry name" value="DUF63"/>
    <property type="match status" value="1"/>
</dbReference>
<dbReference type="InterPro" id="IPR002749">
    <property type="entry name" value="DUF63"/>
</dbReference>
<feature type="transmembrane region" description="Helical" evidence="1">
    <location>
        <begin position="250"/>
        <end position="274"/>
    </location>
</feature>
<feature type="transmembrane region" description="Helical" evidence="1">
    <location>
        <begin position="219"/>
        <end position="238"/>
    </location>
</feature>
<feature type="transmembrane region" description="Helical" evidence="1">
    <location>
        <begin position="162"/>
        <end position="179"/>
    </location>
</feature>
<gene>
    <name evidence="2" type="ORF">NGM29_17190</name>
</gene>
<organism evidence="2 3">
    <name type="scientific">Natronosalvus rutilus</name>
    <dbReference type="NCBI Taxonomy" id="2953753"/>
    <lineage>
        <taxon>Archaea</taxon>
        <taxon>Methanobacteriati</taxon>
        <taxon>Methanobacteriota</taxon>
        <taxon>Stenosarchaea group</taxon>
        <taxon>Halobacteria</taxon>
        <taxon>Halobacteriales</taxon>
        <taxon>Natrialbaceae</taxon>
        <taxon>Natronosalvus</taxon>
    </lineage>
</organism>
<keyword evidence="3" id="KW-1185">Reference proteome</keyword>
<sequence>MVVPEGFVLPPWYVVVPLAVVLLGTVALLWVLAPPVTDETVMAFVPWMMLGSTLYVLYQLEQFPASLEALFSAPTVYVTTAAVAGLTWIAGSFLYAAGLQRSIERFVGIVGTGFAVVFATFTVLIGWQMGTFEPFWPVITVVVTGVVAAIAWVALSLWRTDVAAVTGVTGALVVFAHALDGVSTAIGYDVLGVTEDVPASAFILEVGEMLPTAGYIGGGWLFVLVKVVLALIIVSLFEEYVREEPRQARIVLGLIAAVGLGPGVHNILLFAVGVGA</sequence>
<dbReference type="EMBL" id="CP100355">
    <property type="protein sequence ID" value="UTF53481.1"/>
    <property type="molecule type" value="Genomic_DNA"/>
</dbReference>
<dbReference type="RefSeq" id="WP_254157983.1">
    <property type="nucleotide sequence ID" value="NZ_CP100355.1"/>
</dbReference>
<dbReference type="Proteomes" id="UP001056855">
    <property type="component" value="Chromosome"/>
</dbReference>
<feature type="transmembrane region" description="Helical" evidence="1">
    <location>
        <begin position="106"/>
        <end position="129"/>
    </location>
</feature>
<evidence type="ECO:0000313" key="3">
    <source>
        <dbReference type="Proteomes" id="UP001056855"/>
    </source>
</evidence>
<keyword evidence="1" id="KW-0812">Transmembrane</keyword>
<feature type="transmembrane region" description="Helical" evidence="1">
    <location>
        <begin position="40"/>
        <end position="58"/>
    </location>
</feature>
<protein>
    <submittedName>
        <fullName evidence="2">DUF63 family protein</fullName>
    </submittedName>
</protein>
<reference evidence="2" key="1">
    <citation type="submission" date="2022-06" db="EMBL/GenBank/DDBJ databases">
        <title>Diverse halophilic archaea isolated from saline environments.</title>
        <authorList>
            <person name="Cui H.-L."/>
        </authorList>
    </citation>
    <scope>NUCLEOTIDE SEQUENCE</scope>
    <source>
        <strain evidence="2">WLHS1</strain>
    </source>
</reference>
<accession>A0A9E7N9T9</accession>
<dbReference type="GeneID" id="73291818"/>
<name>A0A9E7N9T9_9EURY</name>
<dbReference type="PANTHER" id="PTHR40700">
    <property type="entry name" value="HYPOTHETICAL MEMBRANE PROTEIN, CONSERVED, DUF63 FAMILY"/>
    <property type="match status" value="1"/>
</dbReference>
<proteinExistence type="predicted"/>
<feature type="transmembrane region" description="Helical" evidence="1">
    <location>
        <begin position="78"/>
        <end position="99"/>
    </location>
</feature>